<dbReference type="SUPFAM" id="SSF48452">
    <property type="entry name" value="TPR-like"/>
    <property type="match status" value="1"/>
</dbReference>
<keyword evidence="4" id="KW-0732">Signal</keyword>
<dbReference type="PANTHER" id="PTHR45586">
    <property type="entry name" value="TPR REPEAT-CONTAINING PROTEIN PA4667"/>
    <property type="match status" value="1"/>
</dbReference>
<dbReference type="Gene3D" id="1.25.40.10">
    <property type="entry name" value="Tetratricopeptide repeat domain"/>
    <property type="match status" value="1"/>
</dbReference>
<feature type="repeat" description="TPR" evidence="3">
    <location>
        <begin position="212"/>
        <end position="245"/>
    </location>
</feature>
<dbReference type="PROSITE" id="PS50005">
    <property type="entry name" value="TPR"/>
    <property type="match status" value="2"/>
</dbReference>
<feature type="chain" id="PRO_5047436579" description="Tetratricopeptide repeat protein" evidence="4">
    <location>
        <begin position="23"/>
        <end position="361"/>
    </location>
</feature>
<proteinExistence type="predicted"/>
<sequence length="361" mass="39514">MLRTLLVLLLACSGGIALHADAAPSRASQEDARVQAAMAVPEDLRQAVAALELDRAGIPQLDRVRRLFEFMVAEDGLGLHYQEQPTYDISGSHAQRKVNCLSFTMMFIALARSVGINAYAQASQDALAIRVVDDTVFRAKHVKAGVDIEGTQYTVDVGWRSVVAERRPRRIPDAQLVALLYNNNAVERLQHGDHAAASAQIATALALDPDSATIWSNAGVIHARSGRRDAAEQAYLHALELDRDHIGALGNLVGLYRTAGEAALAHRYDQRLQRAQASDPFSQFLMAQDLMRLGAYDVAVSHYRRAIRLLPNQPEFHRSVAEAYRKLGNDWAARRALRQAQSLEQRKVSQRGLGGAGADAG</sequence>
<organism evidence="5 6">
    <name type="scientific">Luteimonas lutimaris</name>
    <dbReference type="NCBI Taxonomy" id="698645"/>
    <lineage>
        <taxon>Bacteria</taxon>
        <taxon>Pseudomonadati</taxon>
        <taxon>Pseudomonadota</taxon>
        <taxon>Gammaproteobacteria</taxon>
        <taxon>Lysobacterales</taxon>
        <taxon>Lysobacteraceae</taxon>
        <taxon>Luteimonas</taxon>
    </lineage>
</organism>
<dbReference type="PANTHER" id="PTHR45586:SF1">
    <property type="entry name" value="LIPOPOLYSACCHARIDE ASSEMBLY PROTEIN B"/>
    <property type="match status" value="1"/>
</dbReference>
<keyword evidence="2 3" id="KW-0802">TPR repeat</keyword>
<dbReference type="Proteomes" id="UP001501727">
    <property type="component" value="Unassembled WGS sequence"/>
</dbReference>
<evidence type="ECO:0008006" key="7">
    <source>
        <dbReference type="Google" id="ProtNLM"/>
    </source>
</evidence>
<evidence type="ECO:0000256" key="4">
    <source>
        <dbReference type="SAM" id="SignalP"/>
    </source>
</evidence>
<dbReference type="InterPro" id="IPR051012">
    <property type="entry name" value="CellSynth/LPSAsmb/PSIAsmb"/>
</dbReference>
<dbReference type="InterPro" id="IPR038765">
    <property type="entry name" value="Papain-like_cys_pep_sf"/>
</dbReference>
<comment type="caution">
    <text evidence="5">The sequence shown here is derived from an EMBL/GenBank/DDBJ whole genome shotgun (WGS) entry which is preliminary data.</text>
</comment>
<dbReference type="RefSeq" id="WP_344760756.1">
    <property type="nucleotide sequence ID" value="NZ_BAAAZU010000031.1"/>
</dbReference>
<evidence type="ECO:0000256" key="1">
    <source>
        <dbReference type="ARBA" id="ARBA00022737"/>
    </source>
</evidence>
<evidence type="ECO:0000313" key="5">
    <source>
        <dbReference type="EMBL" id="GAA3933441.1"/>
    </source>
</evidence>
<keyword evidence="6" id="KW-1185">Reference proteome</keyword>
<dbReference type="EMBL" id="BAAAZU010000031">
    <property type="protein sequence ID" value="GAA3933441.1"/>
    <property type="molecule type" value="Genomic_DNA"/>
</dbReference>
<reference evidence="6" key="1">
    <citation type="journal article" date="2019" name="Int. J. Syst. Evol. Microbiol.">
        <title>The Global Catalogue of Microorganisms (GCM) 10K type strain sequencing project: providing services to taxonomists for standard genome sequencing and annotation.</title>
        <authorList>
            <consortium name="The Broad Institute Genomics Platform"/>
            <consortium name="The Broad Institute Genome Sequencing Center for Infectious Disease"/>
            <person name="Wu L."/>
            <person name="Ma J."/>
        </authorList>
    </citation>
    <scope>NUCLEOTIDE SEQUENCE [LARGE SCALE GENOMIC DNA]</scope>
    <source>
        <strain evidence="6">JCM 16916</strain>
    </source>
</reference>
<dbReference type="InterPro" id="IPR011990">
    <property type="entry name" value="TPR-like_helical_dom_sf"/>
</dbReference>
<evidence type="ECO:0000313" key="6">
    <source>
        <dbReference type="Proteomes" id="UP001501727"/>
    </source>
</evidence>
<feature type="signal peptide" evidence="4">
    <location>
        <begin position="1"/>
        <end position="22"/>
    </location>
</feature>
<keyword evidence="1" id="KW-0677">Repeat</keyword>
<evidence type="ECO:0000256" key="2">
    <source>
        <dbReference type="ARBA" id="ARBA00022803"/>
    </source>
</evidence>
<gene>
    <name evidence="5" type="ORF">GCM10022229_29170</name>
</gene>
<name>A0ABP7MZK4_9GAMM</name>
<dbReference type="SUPFAM" id="SSF54001">
    <property type="entry name" value="Cysteine proteinases"/>
    <property type="match status" value="1"/>
</dbReference>
<feature type="repeat" description="TPR" evidence="3">
    <location>
        <begin position="280"/>
        <end position="313"/>
    </location>
</feature>
<dbReference type="Pfam" id="PF13432">
    <property type="entry name" value="TPR_16"/>
    <property type="match status" value="2"/>
</dbReference>
<dbReference type="InterPro" id="IPR019734">
    <property type="entry name" value="TPR_rpt"/>
</dbReference>
<accession>A0ABP7MZK4</accession>
<evidence type="ECO:0000256" key="3">
    <source>
        <dbReference type="PROSITE-ProRule" id="PRU00339"/>
    </source>
</evidence>
<dbReference type="SMART" id="SM00028">
    <property type="entry name" value="TPR"/>
    <property type="match status" value="4"/>
</dbReference>
<protein>
    <recommendedName>
        <fullName evidence="7">Tetratricopeptide repeat protein</fullName>
    </recommendedName>
</protein>